<proteinExistence type="predicted"/>
<sequence>MYKELIAFTLRYPEGQRYAVNLSEPVKVMQTETYFFDAAQLIEHVVTFTERYRRKGYIHDVGGGLIMVRFPNCFMTVMTV</sequence>
<keyword evidence="2" id="KW-1185">Reference proteome</keyword>
<evidence type="ECO:0000313" key="1">
    <source>
        <dbReference type="EMBL" id="WMY73543.1"/>
    </source>
</evidence>
<reference evidence="1 2" key="1">
    <citation type="submission" date="2023-09" db="EMBL/GenBank/DDBJ databases">
        <title>Buttiauxella selenatireducens sp. nov., isolated from the rhizosphere of Cardamine hupingshanesis.</title>
        <authorList>
            <person name="Zhang S."/>
            <person name="Xu Z."/>
            <person name="Wang H."/>
            <person name="Guo Y."/>
        </authorList>
    </citation>
    <scope>NUCLEOTIDE SEQUENCE [LARGE SCALE GENOMIC DNA]</scope>
    <source>
        <strain evidence="1 2">R73</strain>
    </source>
</reference>
<evidence type="ECO:0000313" key="2">
    <source>
        <dbReference type="Proteomes" id="UP001246690"/>
    </source>
</evidence>
<organism evidence="1 2">
    <name type="scientific">Buttiauxella selenatireducens</name>
    <dbReference type="NCBI Taxonomy" id="3073902"/>
    <lineage>
        <taxon>Bacteria</taxon>
        <taxon>Pseudomonadati</taxon>
        <taxon>Pseudomonadota</taxon>
        <taxon>Gammaproteobacteria</taxon>
        <taxon>Enterobacterales</taxon>
        <taxon>Enterobacteriaceae</taxon>
        <taxon>Buttiauxella</taxon>
    </lineage>
</organism>
<dbReference type="RefSeq" id="WP_309875948.1">
    <property type="nucleotide sequence ID" value="NZ_CP133838.1"/>
</dbReference>
<accession>A0ABY9S815</accession>
<dbReference type="EMBL" id="CP133838">
    <property type="protein sequence ID" value="WMY73543.1"/>
    <property type="molecule type" value="Genomic_DNA"/>
</dbReference>
<dbReference type="Proteomes" id="UP001246690">
    <property type="component" value="Chromosome"/>
</dbReference>
<name>A0ABY9S815_9ENTR</name>
<gene>
    <name evidence="1" type="ORF">RHD99_19140</name>
</gene>
<protein>
    <submittedName>
        <fullName evidence="1">Uncharacterized protein</fullName>
    </submittedName>
</protein>